<evidence type="ECO:0000313" key="2">
    <source>
        <dbReference type="EMBL" id="MPM29367.1"/>
    </source>
</evidence>
<name>A0A644YM25_9ZZZZ</name>
<feature type="region of interest" description="Disordered" evidence="1">
    <location>
        <begin position="41"/>
        <end position="85"/>
    </location>
</feature>
<accession>A0A644YM25</accession>
<comment type="caution">
    <text evidence="2">The sequence shown here is derived from an EMBL/GenBank/DDBJ whole genome shotgun (WGS) entry which is preliminary data.</text>
</comment>
<evidence type="ECO:0000256" key="1">
    <source>
        <dbReference type="SAM" id="MobiDB-lite"/>
    </source>
</evidence>
<proteinExistence type="predicted"/>
<gene>
    <name evidence="2" type="ORF">SDC9_75907</name>
</gene>
<reference evidence="2" key="1">
    <citation type="submission" date="2019-08" db="EMBL/GenBank/DDBJ databases">
        <authorList>
            <person name="Kucharzyk K."/>
            <person name="Murdoch R.W."/>
            <person name="Higgins S."/>
            <person name="Loffler F."/>
        </authorList>
    </citation>
    <scope>NUCLEOTIDE SEQUENCE</scope>
</reference>
<protein>
    <submittedName>
        <fullName evidence="2">Uncharacterized protein</fullName>
    </submittedName>
</protein>
<feature type="compositionally biased region" description="Acidic residues" evidence="1">
    <location>
        <begin position="73"/>
        <end position="85"/>
    </location>
</feature>
<dbReference type="AlphaFoldDB" id="A0A644YM25"/>
<dbReference type="EMBL" id="VSSQ01005493">
    <property type="protein sequence ID" value="MPM29367.1"/>
    <property type="molecule type" value="Genomic_DNA"/>
</dbReference>
<organism evidence="2">
    <name type="scientific">bioreactor metagenome</name>
    <dbReference type="NCBI Taxonomy" id="1076179"/>
    <lineage>
        <taxon>unclassified sequences</taxon>
        <taxon>metagenomes</taxon>
        <taxon>ecological metagenomes</taxon>
    </lineage>
</organism>
<sequence>MEEQKRKNCTKLRCYRRALLLHEGKGRMPYMKIKKVRIKNVQGSPPMQSAKAMTDFSAEKTDPQGSYTGCPIDPEDVPVQDADDL</sequence>